<comment type="similarity">
    <text evidence="2">Belongs to the 2H phosphoesterase superfamily. ThpR family.</text>
</comment>
<dbReference type="InterPro" id="IPR009097">
    <property type="entry name" value="Cyclic_Pdiesterase"/>
</dbReference>
<dbReference type="PANTHER" id="PTHR35561">
    <property type="entry name" value="RNA 2',3'-CYCLIC PHOSPHODIESTERASE"/>
    <property type="match status" value="1"/>
</dbReference>
<dbReference type="EMBL" id="PVNL01000142">
    <property type="protein sequence ID" value="PRP94262.1"/>
    <property type="molecule type" value="Genomic_DNA"/>
</dbReference>
<dbReference type="AlphaFoldDB" id="A0A2S9XN33"/>
<dbReference type="GO" id="GO:0008664">
    <property type="term" value="F:RNA 2',3'-cyclic 3'-phosphodiesterase activity"/>
    <property type="evidence" value="ECO:0007669"/>
    <property type="project" value="UniProtKB-EC"/>
</dbReference>
<dbReference type="Pfam" id="PF13563">
    <property type="entry name" value="2_5_RNA_ligase2"/>
    <property type="match status" value="1"/>
</dbReference>
<evidence type="ECO:0000313" key="3">
    <source>
        <dbReference type="EMBL" id="PRP94262.1"/>
    </source>
</evidence>
<dbReference type="OrthoDB" id="9793819at2"/>
<dbReference type="PANTHER" id="PTHR35561:SF1">
    <property type="entry name" value="RNA 2',3'-CYCLIC PHOSPHODIESTERASE"/>
    <property type="match status" value="1"/>
</dbReference>
<dbReference type="RefSeq" id="WP_106094566.1">
    <property type="nucleotide sequence ID" value="NZ_PVNL01000142.1"/>
</dbReference>
<feature type="short sequence motif" description="HXTX 2" evidence="2">
    <location>
        <begin position="122"/>
        <end position="125"/>
    </location>
</feature>
<name>A0A2S9XN33_9BACT</name>
<accession>A0A2S9XN33</accession>
<dbReference type="Proteomes" id="UP000238823">
    <property type="component" value="Unassembled WGS sequence"/>
</dbReference>
<comment type="function">
    <text evidence="2">Hydrolyzes RNA 2',3'-cyclic phosphodiester to an RNA 2'-phosphomonoester.</text>
</comment>
<sequence length="181" mass="20370">MSRLFLGLDLPDDVDFDLSLMAGGIRGARWQAVEQLHLTLHFLGELDGGEARRLIAALDQVETPAFELQLGGAGVFPPRGQPRTAWIGVTRGVEPLELAHQRCARIIDACGVERDRRKWTPHVTVARMGRDADSREVNEWVRNHALYASASFRVEHLRLYSSIRSQQGPKYRTEAVFALRD</sequence>
<dbReference type="SUPFAM" id="SSF55144">
    <property type="entry name" value="LigT-like"/>
    <property type="match status" value="1"/>
</dbReference>
<feature type="short sequence motif" description="HXTX 1" evidence="2">
    <location>
        <begin position="37"/>
        <end position="40"/>
    </location>
</feature>
<dbReference type="Gene3D" id="3.90.1140.10">
    <property type="entry name" value="Cyclic phosphodiesterase"/>
    <property type="match status" value="1"/>
</dbReference>
<dbReference type="NCBIfam" id="TIGR02258">
    <property type="entry name" value="2_5_ligase"/>
    <property type="match status" value="1"/>
</dbReference>
<dbReference type="HAMAP" id="MF_01940">
    <property type="entry name" value="RNA_CPDase"/>
    <property type="match status" value="1"/>
</dbReference>
<comment type="caution">
    <text evidence="3">The sequence shown here is derived from an EMBL/GenBank/DDBJ whole genome shotgun (WGS) entry which is preliminary data.</text>
</comment>
<protein>
    <recommendedName>
        <fullName evidence="2">RNA 2',3'-cyclic phosphodiesterase</fullName>
        <shortName evidence="2">RNA 2',3'-CPDase</shortName>
        <ecNumber evidence="2">3.1.4.58</ecNumber>
    </recommendedName>
</protein>
<comment type="catalytic activity">
    <reaction evidence="2">
        <text>a 3'-end 2',3'-cyclophospho-ribonucleotide-RNA + H2O = a 3'-end 2'-phospho-ribonucleotide-RNA + H(+)</text>
        <dbReference type="Rhea" id="RHEA:11828"/>
        <dbReference type="Rhea" id="RHEA-COMP:10464"/>
        <dbReference type="Rhea" id="RHEA-COMP:17353"/>
        <dbReference type="ChEBI" id="CHEBI:15377"/>
        <dbReference type="ChEBI" id="CHEBI:15378"/>
        <dbReference type="ChEBI" id="CHEBI:83064"/>
        <dbReference type="ChEBI" id="CHEBI:173113"/>
        <dbReference type="EC" id="3.1.4.58"/>
    </reaction>
</comment>
<dbReference type="InterPro" id="IPR004175">
    <property type="entry name" value="RNA_CPDase"/>
</dbReference>
<proteinExistence type="inferred from homology"/>
<evidence type="ECO:0000256" key="2">
    <source>
        <dbReference type="HAMAP-Rule" id="MF_01940"/>
    </source>
</evidence>
<gene>
    <name evidence="3" type="primary">thpR</name>
    <name evidence="3" type="ORF">ENSA7_77990</name>
</gene>
<dbReference type="EC" id="3.1.4.58" evidence="2"/>
<dbReference type="GO" id="GO:0004113">
    <property type="term" value="F:2',3'-cyclic-nucleotide 3'-phosphodiesterase activity"/>
    <property type="evidence" value="ECO:0007669"/>
    <property type="project" value="InterPro"/>
</dbReference>
<keyword evidence="1 2" id="KW-0378">Hydrolase</keyword>
<organism evidence="3 4">
    <name type="scientific">Enhygromyxa salina</name>
    <dbReference type="NCBI Taxonomy" id="215803"/>
    <lineage>
        <taxon>Bacteria</taxon>
        <taxon>Pseudomonadati</taxon>
        <taxon>Myxococcota</taxon>
        <taxon>Polyangia</taxon>
        <taxon>Nannocystales</taxon>
        <taxon>Nannocystaceae</taxon>
        <taxon>Enhygromyxa</taxon>
    </lineage>
</organism>
<evidence type="ECO:0000313" key="4">
    <source>
        <dbReference type="Proteomes" id="UP000238823"/>
    </source>
</evidence>
<evidence type="ECO:0000256" key="1">
    <source>
        <dbReference type="ARBA" id="ARBA00022801"/>
    </source>
</evidence>
<reference evidence="3 4" key="1">
    <citation type="submission" date="2018-03" db="EMBL/GenBank/DDBJ databases">
        <title>Draft Genome Sequences of the Obligatory Marine Myxobacteria Enhygromyxa salina SWB007.</title>
        <authorList>
            <person name="Poehlein A."/>
            <person name="Moghaddam J.A."/>
            <person name="Harms H."/>
            <person name="Alanjari M."/>
            <person name="Koenig G.M."/>
            <person name="Daniel R."/>
            <person name="Schaeberle T.F."/>
        </authorList>
    </citation>
    <scope>NUCLEOTIDE SEQUENCE [LARGE SCALE GENOMIC DNA]</scope>
    <source>
        <strain evidence="3 4">SWB007</strain>
    </source>
</reference>
<feature type="active site" description="Proton donor" evidence="2">
    <location>
        <position position="37"/>
    </location>
</feature>
<feature type="active site" description="Proton acceptor" evidence="2">
    <location>
        <position position="122"/>
    </location>
</feature>